<dbReference type="AlphaFoldDB" id="A0A931G8G0"/>
<dbReference type="PIRSF" id="PIRSF020269">
    <property type="entry name" value="DUF1121"/>
    <property type="match status" value="1"/>
</dbReference>
<evidence type="ECO:0000313" key="2">
    <source>
        <dbReference type="EMBL" id="MBG0780436.1"/>
    </source>
</evidence>
<comment type="caution">
    <text evidence="2">The sequence shown here is derived from an EMBL/GenBank/DDBJ whole genome shotgun (WGS) entry which is preliminary data.</text>
</comment>
<accession>A0A931G8G0</accession>
<reference evidence="2" key="1">
    <citation type="submission" date="2020-07" db="EMBL/GenBank/DDBJ databases">
        <title>Severe corrosion of carbon steel in oil field produced water can be linked to methanogenic archaea containing a special type of NiFe hydrogenase.</title>
        <authorList>
            <person name="Lahme S."/>
            <person name="Mand J."/>
            <person name="Longwell J."/>
            <person name="Smith R."/>
            <person name="Enning D."/>
        </authorList>
    </citation>
    <scope>NUCLEOTIDE SEQUENCE</scope>
    <source>
        <strain evidence="2">MIC098Bin6</strain>
    </source>
</reference>
<dbReference type="Proteomes" id="UP000706172">
    <property type="component" value="Unassembled WGS sequence"/>
</dbReference>
<name>A0A931G8G0_9BACT</name>
<evidence type="ECO:0000313" key="3">
    <source>
        <dbReference type="Proteomes" id="UP000706172"/>
    </source>
</evidence>
<feature type="domain" description="LUD" evidence="1">
    <location>
        <begin position="13"/>
        <end position="211"/>
    </location>
</feature>
<protein>
    <submittedName>
        <fullName evidence="2">Lactate utilization protein</fullName>
    </submittedName>
</protein>
<dbReference type="InterPro" id="IPR009501">
    <property type="entry name" value="UCP020269"/>
</dbReference>
<dbReference type="PANTHER" id="PTHR36179:SF2">
    <property type="entry name" value="LUD DOMAIN-CONTAINING PROTEIN"/>
    <property type="match status" value="1"/>
</dbReference>
<dbReference type="PANTHER" id="PTHR36179">
    <property type="entry name" value="LUD_DOM DOMAIN-CONTAINING PROTEIN"/>
    <property type="match status" value="1"/>
</dbReference>
<dbReference type="Pfam" id="PF02589">
    <property type="entry name" value="LUD_dom"/>
    <property type="match status" value="1"/>
</dbReference>
<gene>
    <name evidence="2" type="ORF">H0S81_10985</name>
</gene>
<dbReference type="InterPro" id="IPR003741">
    <property type="entry name" value="LUD_dom"/>
</dbReference>
<organism evidence="2 3">
    <name type="scientific">Desulfotignum balticum</name>
    <dbReference type="NCBI Taxonomy" id="115781"/>
    <lineage>
        <taxon>Bacteria</taxon>
        <taxon>Pseudomonadati</taxon>
        <taxon>Thermodesulfobacteriota</taxon>
        <taxon>Desulfobacteria</taxon>
        <taxon>Desulfobacterales</taxon>
        <taxon>Desulfobacteraceae</taxon>
        <taxon>Desulfotignum</taxon>
    </lineage>
</organism>
<evidence type="ECO:0000259" key="1">
    <source>
        <dbReference type="Pfam" id="PF02589"/>
    </source>
</evidence>
<proteinExistence type="predicted"/>
<dbReference type="EMBL" id="JACCQK010000730">
    <property type="protein sequence ID" value="MBG0780436.1"/>
    <property type="molecule type" value="Genomic_DNA"/>
</dbReference>
<sequence>MKNPIDNYWRLKLEAVKEALEKNKFEVFISDTAAGAKDLALEQIIPALDVKSVSWGGSMSFVSTGLFHALMEKKDLEIINTFDKTLSFDDMMETRRQSLLADLFITGTNALTEAGQLVNLDMIGNRVGAMMWGPKHVLLIIGRNKLCADLEDAMFRIKNYAAPVNVMNLDKKTPCAATGICQDCASPDRICNYWTIIEKSFVKHRIKIILVNEDLGF</sequence>